<accession>A0A7Z0WEL2</accession>
<proteinExistence type="predicted"/>
<comment type="caution">
    <text evidence="2">The sequence shown here is derived from an EMBL/GenBank/DDBJ whole genome shotgun (WGS) entry which is preliminary data.</text>
</comment>
<keyword evidence="3" id="KW-1185">Reference proteome</keyword>
<reference evidence="2 3" key="1">
    <citation type="submission" date="2016-12" db="EMBL/GenBank/DDBJ databases">
        <title>The draft genome sequence of Actinophytocola xinjiangensis.</title>
        <authorList>
            <person name="Wang W."/>
            <person name="Yuan L."/>
        </authorList>
    </citation>
    <scope>NUCLEOTIDE SEQUENCE [LARGE SCALE GENOMIC DNA]</scope>
    <source>
        <strain evidence="2 3">CGMCC 4.4663</strain>
    </source>
</reference>
<evidence type="ECO:0000259" key="1">
    <source>
        <dbReference type="Pfam" id="PF19809"/>
    </source>
</evidence>
<dbReference type="EMBL" id="MSIF01000027">
    <property type="protein sequence ID" value="OLF05556.1"/>
    <property type="molecule type" value="Genomic_DNA"/>
</dbReference>
<dbReference type="Proteomes" id="UP000185696">
    <property type="component" value="Unassembled WGS sequence"/>
</dbReference>
<organism evidence="2 3">
    <name type="scientific">Actinophytocola xinjiangensis</name>
    <dbReference type="NCBI Taxonomy" id="485602"/>
    <lineage>
        <taxon>Bacteria</taxon>
        <taxon>Bacillati</taxon>
        <taxon>Actinomycetota</taxon>
        <taxon>Actinomycetes</taxon>
        <taxon>Pseudonocardiales</taxon>
        <taxon>Pseudonocardiaceae</taxon>
    </lineage>
</organism>
<dbReference type="RefSeq" id="WP_075137424.1">
    <property type="nucleotide sequence ID" value="NZ_MSIF01000027.1"/>
</dbReference>
<protein>
    <recommendedName>
        <fullName evidence="1">DUF6292 domain-containing protein</fullName>
    </recommendedName>
</protein>
<feature type="domain" description="DUF6292" evidence="1">
    <location>
        <begin position="16"/>
        <end position="100"/>
    </location>
</feature>
<sequence>MELDPRSRTTRALRRYTGLVSEALGLTGDTFWVHTESPTTGYIPLDDRAPGFPSRDLALLWDERHGWSAAIETASGEDLIVVSYLGKDILPPPPTVARFAIDLVAGRGTGQPDPPGFREVDDLDDLVDRIARYAPSWLTTPTKGYQVT</sequence>
<dbReference type="OrthoDB" id="4190452at2"/>
<dbReference type="Pfam" id="PF19809">
    <property type="entry name" value="DUF6292"/>
    <property type="match status" value="1"/>
</dbReference>
<dbReference type="InterPro" id="IPR046259">
    <property type="entry name" value="DUF6292"/>
</dbReference>
<evidence type="ECO:0000313" key="3">
    <source>
        <dbReference type="Proteomes" id="UP000185696"/>
    </source>
</evidence>
<name>A0A7Z0WEL2_9PSEU</name>
<dbReference type="AlphaFoldDB" id="A0A7Z0WEL2"/>
<gene>
    <name evidence="2" type="ORF">BLA60_35330</name>
</gene>
<evidence type="ECO:0000313" key="2">
    <source>
        <dbReference type="EMBL" id="OLF05556.1"/>
    </source>
</evidence>